<dbReference type="Proteomes" id="UP000629468">
    <property type="component" value="Unassembled WGS sequence"/>
</dbReference>
<proteinExistence type="predicted"/>
<gene>
    <name evidence="3" type="ORF">Agabi119p4_9433</name>
</gene>
<feature type="compositionally biased region" description="Polar residues" evidence="1">
    <location>
        <begin position="95"/>
        <end position="104"/>
    </location>
</feature>
<feature type="compositionally biased region" description="Pro residues" evidence="1">
    <location>
        <begin position="1"/>
        <end position="11"/>
    </location>
</feature>
<reference evidence="3 4" key="1">
    <citation type="journal article" name="Sci. Rep.">
        <title>Telomere-to-telomere assembled and centromere annotated genomes of the two main subspecies of the button mushroom Agaricus bisporus reveal especially polymorphic chromosome ends.</title>
        <authorList>
            <person name="Sonnenberg A.S.M."/>
            <person name="Sedaghat-Telgerd N."/>
            <person name="Lavrijssen B."/>
            <person name="Ohm R.A."/>
            <person name="Hendrickx P.M."/>
            <person name="Scholtmeijer K."/>
            <person name="Baars J.J.P."/>
            <person name="van Peer A."/>
        </authorList>
    </citation>
    <scope>NUCLEOTIDE SEQUENCE [LARGE SCALE GENOMIC DNA]</scope>
    <source>
        <strain evidence="3 4">H119_p4</strain>
    </source>
</reference>
<evidence type="ECO:0000313" key="3">
    <source>
        <dbReference type="EMBL" id="KAF7761441.1"/>
    </source>
</evidence>
<dbReference type="InterPro" id="IPR039540">
    <property type="entry name" value="UBL3-like_ubiquitin_dom"/>
</dbReference>
<evidence type="ECO:0000313" key="4">
    <source>
        <dbReference type="Proteomes" id="UP000629468"/>
    </source>
</evidence>
<dbReference type="PROSITE" id="PS50053">
    <property type="entry name" value="UBIQUITIN_2"/>
    <property type="match status" value="1"/>
</dbReference>
<name>A0A8H7EWU3_AGABI</name>
<evidence type="ECO:0000256" key="1">
    <source>
        <dbReference type="SAM" id="MobiDB-lite"/>
    </source>
</evidence>
<dbReference type="AlphaFoldDB" id="A0A8H7EWU3"/>
<sequence length="303" mass="32778">MSSHTPPPPTLPDSSSCPTASTPNHDIAMSPTTPLHGDGAHRLASTDPAHHVSSPSARTSCTHIDSKTEDEVVTQTSTIPYDSRTAPDPTPSLSPPQEQLTESQDPLEPRGFITASVPPSMTTPTQSEVPPVGLTKAVNVSASGTVESVSSQKASTQVNQQPHQEAVPRTPQTFLTLLLVSGMRKTMSFEPETAIGRVKELIWNAWPSEWQEEQPPAPSYLRVLYLGKMLLDDDTLAKLRIPSSMPNAPHHTIVHLSIRPSNCPAEDGAIKKRRKNSDAPHDNSHSLPFACIALIIPRRTIFS</sequence>
<comment type="caution">
    <text evidence="3">The sequence shown here is derived from an EMBL/GenBank/DDBJ whole genome shotgun (WGS) entry which is preliminary data.</text>
</comment>
<protein>
    <recommendedName>
        <fullName evidence="2">Ubiquitin-like domain-containing protein</fullName>
    </recommendedName>
</protein>
<dbReference type="InterPro" id="IPR029071">
    <property type="entry name" value="Ubiquitin-like_domsf"/>
</dbReference>
<evidence type="ECO:0000259" key="2">
    <source>
        <dbReference type="PROSITE" id="PS50053"/>
    </source>
</evidence>
<dbReference type="InterPro" id="IPR000626">
    <property type="entry name" value="Ubiquitin-like_dom"/>
</dbReference>
<dbReference type="SUPFAM" id="SSF54236">
    <property type="entry name" value="Ubiquitin-like"/>
    <property type="match status" value="1"/>
</dbReference>
<feature type="domain" description="Ubiquitin-like" evidence="2">
    <location>
        <begin position="173"/>
        <end position="241"/>
    </location>
</feature>
<dbReference type="PANTHER" id="PTHR13169:SF0">
    <property type="entry name" value="UBIQUITIN-LIKE PROTEIN 3"/>
    <property type="match status" value="1"/>
</dbReference>
<dbReference type="EMBL" id="JABXXO010000013">
    <property type="protein sequence ID" value="KAF7761441.1"/>
    <property type="molecule type" value="Genomic_DNA"/>
</dbReference>
<dbReference type="Gene3D" id="3.10.20.90">
    <property type="entry name" value="Phosphatidylinositol 3-kinase Catalytic Subunit, Chain A, domain 1"/>
    <property type="match status" value="1"/>
</dbReference>
<dbReference type="PANTHER" id="PTHR13169">
    <property type="entry name" value="UBIQUITIN-LIKE PROTEIN 3 HCG-1 PROTEIN"/>
    <property type="match status" value="1"/>
</dbReference>
<dbReference type="InterPro" id="IPR040015">
    <property type="entry name" value="UBL3-like"/>
</dbReference>
<feature type="compositionally biased region" description="Polar residues" evidence="1">
    <location>
        <begin position="53"/>
        <end position="63"/>
    </location>
</feature>
<feature type="region of interest" description="Disordered" evidence="1">
    <location>
        <begin position="1"/>
        <end position="108"/>
    </location>
</feature>
<accession>A0A8H7EWU3</accession>
<dbReference type="Pfam" id="PF13881">
    <property type="entry name" value="Rad60-SLD_2"/>
    <property type="match status" value="1"/>
</dbReference>
<organism evidence="3 4">
    <name type="scientific">Agaricus bisporus var. burnettii</name>
    <dbReference type="NCBI Taxonomy" id="192524"/>
    <lineage>
        <taxon>Eukaryota</taxon>
        <taxon>Fungi</taxon>
        <taxon>Dikarya</taxon>
        <taxon>Basidiomycota</taxon>
        <taxon>Agaricomycotina</taxon>
        <taxon>Agaricomycetes</taxon>
        <taxon>Agaricomycetidae</taxon>
        <taxon>Agaricales</taxon>
        <taxon>Agaricineae</taxon>
        <taxon>Agaricaceae</taxon>
        <taxon>Agaricus</taxon>
    </lineage>
</organism>